<comment type="subcellular location">
    <subcellularLocation>
        <location evidence="1">Membrane</location>
        <topology evidence="1">Multi-pass membrane protein</topology>
    </subcellularLocation>
</comment>
<keyword evidence="2 5" id="KW-0812">Transmembrane</keyword>
<dbReference type="AlphaFoldDB" id="A0A1E4TJC2"/>
<dbReference type="SUPFAM" id="SSF103481">
    <property type="entry name" value="Multidrug resistance efflux transporter EmrE"/>
    <property type="match status" value="2"/>
</dbReference>
<keyword evidence="4 5" id="KW-0472">Membrane</keyword>
<dbReference type="GO" id="GO:0005794">
    <property type="term" value="C:Golgi apparatus"/>
    <property type="evidence" value="ECO:0007669"/>
    <property type="project" value="EnsemblFungi"/>
</dbReference>
<dbReference type="EMBL" id="KV453841">
    <property type="protein sequence ID" value="ODV91817.1"/>
    <property type="molecule type" value="Genomic_DNA"/>
</dbReference>
<gene>
    <name evidence="7" type="ORF">CANCADRAFT_399</name>
</gene>
<feature type="transmembrane region" description="Helical" evidence="5">
    <location>
        <begin position="307"/>
        <end position="327"/>
    </location>
</feature>
<evidence type="ECO:0000313" key="7">
    <source>
        <dbReference type="EMBL" id="ODV91817.1"/>
    </source>
</evidence>
<feature type="transmembrane region" description="Helical" evidence="5">
    <location>
        <begin position="279"/>
        <end position="300"/>
    </location>
</feature>
<proteinExistence type="predicted"/>
<sequence>MSETKPSVVESLSHRRGSSVSEIKHQIKDLAPPVSPKIVILCLAWCACSAFSNTLNKSILNLFPYPITLTELQFLFVILCALFTRVLHRIPWFKSVVTVDLTGPRSLFSTTQSWLKFVTRRTAILAVFQLSGHIFSHKATSLIDVSLVHTIKGSTPLFAVIAARIFLGSTFSPATYWSLLPLTVGVMMTCSDNLSGNLAGILWALTGTIVFVGQNLYSKKLVTVDPNSIMGEYKMDKVTLLFFTSIYAFLFSIPVWLSIEGHGLYNYYKENTVPQNNLLILFILNGVSHFGQSLLAFQLLGLVSTVTYSVASLIKRILVIVVAIVWFGRPVSFIQGAGICLSFIGLYLYDRVGTKHQ</sequence>
<evidence type="ECO:0000313" key="8">
    <source>
        <dbReference type="Proteomes" id="UP000095023"/>
    </source>
</evidence>
<evidence type="ECO:0000256" key="4">
    <source>
        <dbReference type="ARBA" id="ARBA00023136"/>
    </source>
</evidence>
<accession>A0A1E4TJC2</accession>
<keyword evidence="3 5" id="KW-1133">Transmembrane helix</keyword>
<dbReference type="PANTHER" id="PTHR11132">
    <property type="entry name" value="SOLUTE CARRIER FAMILY 35"/>
    <property type="match status" value="1"/>
</dbReference>
<feature type="domain" description="Sugar phosphate transporter" evidence="6">
    <location>
        <begin position="37"/>
        <end position="349"/>
    </location>
</feature>
<feature type="transmembrane region" description="Helical" evidence="5">
    <location>
        <begin position="238"/>
        <end position="259"/>
    </location>
</feature>
<evidence type="ECO:0000256" key="2">
    <source>
        <dbReference type="ARBA" id="ARBA00022692"/>
    </source>
</evidence>
<keyword evidence="8" id="KW-1185">Reference proteome</keyword>
<dbReference type="Pfam" id="PF03151">
    <property type="entry name" value="TPT"/>
    <property type="match status" value="1"/>
</dbReference>
<evidence type="ECO:0000256" key="1">
    <source>
        <dbReference type="ARBA" id="ARBA00004141"/>
    </source>
</evidence>
<organism evidence="7 8">
    <name type="scientific">Tortispora caseinolytica NRRL Y-17796</name>
    <dbReference type="NCBI Taxonomy" id="767744"/>
    <lineage>
        <taxon>Eukaryota</taxon>
        <taxon>Fungi</taxon>
        <taxon>Dikarya</taxon>
        <taxon>Ascomycota</taxon>
        <taxon>Saccharomycotina</taxon>
        <taxon>Trigonopsidomycetes</taxon>
        <taxon>Trigonopsidales</taxon>
        <taxon>Trigonopsidaceae</taxon>
        <taxon>Tortispora</taxon>
    </lineage>
</organism>
<evidence type="ECO:0000256" key="3">
    <source>
        <dbReference type="ARBA" id="ARBA00022989"/>
    </source>
</evidence>
<feature type="transmembrane region" description="Helical" evidence="5">
    <location>
        <begin position="157"/>
        <end position="178"/>
    </location>
</feature>
<dbReference type="Proteomes" id="UP000095023">
    <property type="component" value="Unassembled WGS sequence"/>
</dbReference>
<dbReference type="InterPro" id="IPR037185">
    <property type="entry name" value="EmrE-like"/>
</dbReference>
<dbReference type="GO" id="GO:0016020">
    <property type="term" value="C:membrane"/>
    <property type="evidence" value="ECO:0007669"/>
    <property type="project" value="UniProtKB-SubCell"/>
</dbReference>
<dbReference type="InterPro" id="IPR050186">
    <property type="entry name" value="TPT_transporter"/>
</dbReference>
<evidence type="ECO:0000256" key="5">
    <source>
        <dbReference type="SAM" id="Phobius"/>
    </source>
</evidence>
<dbReference type="OrthoDB" id="1588579at2759"/>
<reference evidence="8" key="1">
    <citation type="submission" date="2016-02" db="EMBL/GenBank/DDBJ databases">
        <title>Comparative genomics of biotechnologically important yeasts.</title>
        <authorList>
            <consortium name="DOE Joint Genome Institute"/>
            <person name="Riley R."/>
            <person name="Haridas S."/>
            <person name="Wolfe K.H."/>
            <person name="Lopes M.R."/>
            <person name="Hittinger C.T."/>
            <person name="Goker M."/>
            <person name="Salamov A."/>
            <person name="Wisecaver J."/>
            <person name="Long T.M."/>
            <person name="Aerts A.L."/>
            <person name="Barry K."/>
            <person name="Choi C."/>
            <person name="Clum A."/>
            <person name="Coughlan A.Y."/>
            <person name="Deshpande S."/>
            <person name="Douglass A.P."/>
            <person name="Hanson S.J."/>
            <person name="Klenk H.-P."/>
            <person name="Labutti K."/>
            <person name="Lapidus A."/>
            <person name="Lindquist E."/>
            <person name="Lipzen A."/>
            <person name="Meier-Kolthoff J.P."/>
            <person name="Ohm R.A."/>
            <person name="Otillar R.P."/>
            <person name="Pangilinan J."/>
            <person name="Peng Y."/>
            <person name="Rokas A."/>
            <person name="Rosa C.A."/>
            <person name="Scheuner C."/>
            <person name="Sibirny A.A."/>
            <person name="Slot J.C."/>
            <person name="Stielow J.B."/>
            <person name="Sun H."/>
            <person name="Kurtzman C.P."/>
            <person name="Blackwell M."/>
            <person name="Jeffries T.W."/>
            <person name="Grigoriev I.V."/>
        </authorList>
    </citation>
    <scope>NUCLEOTIDE SEQUENCE [LARGE SCALE GENOMIC DNA]</scope>
    <source>
        <strain evidence="8">NRRL Y-17796</strain>
    </source>
</reference>
<evidence type="ECO:0000259" key="6">
    <source>
        <dbReference type="Pfam" id="PF03151"/>
    </source>
</evidence>
<feature type="transmembrane region" description="Helical" evidence="5">
    <location>
        <begin position="198"/>
        <end position="217"/>
    </location>
</feature>
<feature type="transmembrane region" description="Helical" evidence="5">
    <location>
        <begin position="333"/>
        <end position="349"/>
    </location>
</feature>
<protein>
    <recommendedName>
        <fullName evidence="6">Sugar phosphate transporter domain-containing protein</fullName>
    </recommendedName>
</protein>
<dbReference type="GO" id="GO:1990536">
    <property type="term" value="P:phosphoenolpyruvate transmembrane import into Golgi lumen"/>
    <property type="evidence" value="ECO:0007669"/>
    <property type="project" value="EnsemblFungi"/>
</dbReference>
<dbReference type="InterPro" id="IPR004853">
    <property type="entry name" value="Sugar_P_trans_dom"/>
</dbReference>
<name>A0A1E4TJC2_9ASCO</name>
<feature type="transmembrane region" description="Helical" evidence="5">
    <location>
        <begin position="62"/>
        <end position="84"/>
    </location>
</feature>
<dbReference type="GO" id="GO:0089721">
    <property type="term" value="F:phosphoenolpyruvate transmembrane transporter activity"/>
    <property type="evidence" value="ECO:0007669"/>
    <property type="project" value="EnsemblFungi"/>
</dbReference>